<keyword evidence="1" id="KW-0805">Transcription regulation</keyword>
<protein>
    <submittedName>
        <fullName evidence="7">TetR family transcriptional regulator</fullName>
    </submittedName>
</protein>
<sequence>MKNSTKKETAKTARLRHSPEGGYARGEETRRRLIDAAIRLFGERGYEGASTRDIARAADVNAPALQYYFDNKEGLYRACAEHIADSSWQHFRPTLEAAQAILDNADAGREALIGAYHAIQDAIADHILQNYDAQHRRLFIAHEQAGHGPSVLFDIMDRNVKTRMREVTCALLSRLSGVPADDPLTVMRVLTLHGQAAIFSLAHKSTLSSLGWDSLNEERLAFLKKTVREQTRILLDAWAAERGKK</sequence>
<dbReference type="InterPro" id="IPR009057">
    <property type="entry name" value="Homeodomain-like_sf"/>
</dbReference>
<feature type="compositionally biased region" description="Basic and acidic residues" evidence="5">
    <location>
        <begin position="1"/>
        <end position="11"/>
    </location>
</feature>
<dbReference type="PRINTS" id="PR00455">
    <property type="entry name" value="HTHTETR"/>
</dbReference>
<keyword evidence="3" id="KW-0804">Transcription</keyword>
<feature type="region of interest" description="Disordered" evidence="5">
    <location>
        <begin position="1"/>
        <end position="27"/>
    </location>
</feature>
<evidence type="ECO:0000313" key="7">
    <source>
        <dbReference type="EMBL" id="GGI53566.1"/>
    </source>
</evidence>
<dbReference type="InterPro" id="IPR015292">
    <property type="entry name" value="Tscrpt_reg_YbiH_C"/>
</dbReference>
<dbReference type="Pfam" id="PF00440">
    <property type="entry name" value="TetR_N"/>
    <property type="match status" value="1"/>
</dbReference>
<feature type="DNA-binding region" description="H-T-H motif" evidence="4">
    <location>
        <begin position="50"/>
        <end position="69"/>
    </location>
</feature>
<reference evidence="7" key="1">
    <citation type="journal article" date="2014" name="Int. J. Syst. Evol. Microbiol.">
        <title>Complete genome sequence of Corynebacterium casei LMG S-19264T (=DSM 44701T), isolated from a smear-ripened cheese.</title>
        <authorList>
            <consortium name="US DOE Joint Genome Institute (JGI-PGF)"/>
            <person name="Walter F."/>
            <person name="Albersmeier A."/>
            <person name="Kalinowski J."/>
            <person name="Ruckert C."/>
        </authorList>
    </citation>
    <scope>NUCLEOTIDE SEQUENCE</scope>
    <source>
        <strain evidence="7">CCM 7664</strain>
    </source>
</reference>
<dbReference type="SUPFAM" id="SSF46689">
    <property type="entry name" value="Homeodomain-like"/>
    <property type="match status" value="1"/>
</dbReference>
<dbReference type="InterPro" id="IPR050109">
    <property type="entry name" value="HTH-type_TetR-like_transc_reg"/>
</dbReference>
<dbReference type="EMBL" id="BMDP01000001">
    <property type="protein sequence ID" value="GGI53566.1"/>
    <property type="molecule type" value="Genomic_DNA"/>
</dbReference>
<dbReference type="InterPro" id="IPR036271">
    <property type="entry name" value="Tet_transcr_reg_TetR-rel_C_sf"/>
</dbReference>
<dbReference type="Pfam" id="PF09209">
    <property type="entry name" value="CecR_C"/>
    <property type="match status" value="1"/>
</dbReference>
<keyword evidence="8" id="KW-1185">Reference proteome</keyword>
<evidence type="ECO:0000256" key="4">
    <source>
        <dbReference type="PROSITE-ProRule" id="PRU00335"/>
    </source>
</evidence>
<evidence type="ECO:0000259" key="6">
    <source>
        <dbReference type="PROSITE" id="PS50977"/>
    </source>
</evidence>
<comment type="caution">
    <text evidence="7">The sequence shown here is derived from an EMBL/GenBank/DDBJ whole genome shotgun (WGS) entry which is preliminary data.</text>
</comment>
<dbReference type="PANTHER" id="PTHR30055:SF234">
    <property type="entry name" value="HTH-TYPE TRANSCRIPTIONAL REGULATOR BETI"/>
    <property type="match status" value="1"/>
</dbReference>
<dbReference type="SUPFAM" id="SSF48498">
    <property type="entry name" value="Tetracyclin repressor-like, C-terminal domain"/>
    <property type="match status" value="1"/>
</dbReference>
<gene>
    <name evidence="7" type="ORF">GCM10011430_07400</name>
</gene>
<dbReference type="GO" id="GO:0003700">
    <property type="term" value="F:DNA-binding transcription factor activity"/>
    <property type="evidence" value="ECO:0007669"/>
    <property type="project" value="TreeGrafter"/>
</dbReference>
<dbReference type="GO" id="GO:0000976">
    <property type="term" value="F:transcription cis-regulatory region binding"/>
    <property type="evidence" value="ECO:0007669"/>
    <property type="project" value="TreeGrafter"/>
</dbReference>
<dbReference type="RefSeq" id="WP_188419612.1">
    <property type="nucleotide sequence ID" value="NZ_BMDP01000001.1"/>
</dbReference>
<proteinExistence type="predicted"/>
<dbReference type="AlphaFoldDB" id="A0A8J3F5I0"/>
<dbReference type="InterPro" id="IPR001647">
    <property type="entry name" value="HTH_TetR"/>
</dbReference>
<reference evidence="7" key="2">
    <citation type="submission" date="2020-09" db="EMBL/GenBank/DDBJ databases">
        <authorList>
            <person name="Sun Q."/>
            <person name="Sedlacek I."/>
        </authorList>
    </citation>
    <scope>NUCLEOTIDE SEQUENCE</scope>
    <source>
        <strain evidence="7">CCM 7664</strain>
    </source>
</reference>
<organism evidence="7 8">
    <name type="scientific">Oxalicibacterium solurbis</name>
    <dbReference type="NCBI Taxonomy" id="69280"/>
    <lineage>
        <taxon>Bacteria</taxon>
        <taxon>Pseudomonadati</taxon>
        <taxon>Pseudomonadota</taxon>
        <taxon>Betaproteobacteria</taxon>
        <taxon>Burkholderiales</taxon>
        <taxon>Oxalobacteraceae</taxon>
        <taxon>Oxalicibacterium</taxon>
    </lineage>
</organism>
<evidence type="ECO:0000256" key="1">
    <source>
        <dbReference type="ARBA" id="ARBA00023015"/>
    </source>
</evidence>
<dbReference type="PANTHER" id="PTHR30055">
    <property type="entry name" value="HTH-TYPE TRANSCRIPTIONAL REGULATOR RUTR"/>
    <property type="match status" value="1"/>
</dbReference>
<dbReference type="Gene3D" id="1.10.10.60">
    <property type="entry name" value="Homeodomain-like"/>
    <property type="match status" value="1"/>
</dbReference>
<evidence type="ECO:0000256" key="3">
    <source>
        <dbReference type="ARBA" id="ARBA00023163"/>
    </source>
</evidence>
<dbReference type="Proteomes" id="UP000627205">
    <property type="component" value="Unassembled WGS sequence"/>
</dbReference>
<name>A0A8J3F5I0_9BURK</name>
<evidence type="ECO:0000313" key="8">
    <source>
        <dbReference type="Proteomes" id="UP000627205"/>
    </source>
</evidence>
<dbReference type="PROSITE" id="PS50977">
    <property type="entry name" value="HTH_TETR_2"/>
    <property type="match status" value="1"/>
</dbReference>
<evidence type="ECO:0000256" key="5">
    <source>
        <dbReference type="SAM" id="MobiDB-lite"/>
    </source>
</evidence>
<feature type="domain" description="HTH tetR-type" evidence="6">
    <location>
        <begin position="27"/>
        <end position="87"/>
    </location>
</feature>
<dbReference type="Gene3D" id="1.10.357.10">
    <property type="entry name" value="Tetracycline Repressor, domain 2"/>
    <property type="match status" value="1"/>
</dbReference>
<keyword evidence="2 4" id="KW-0238">DNA-binding</keyword>
<evidence type="ECO:0000256" key="2">
    <source>
        <dbReference type="ARBA" id="ARBA00023125"/>
    </source>
</evidence>
<accession>A0A8J3F5I0</accession>